<evidence type="ECO:0000313" key="2">
    <source>
        <dbReference type="EMBL" id="SEQ91905.1"/>
    </source>
</evidence>
<evidence type="ECO:0000313" key="3">
    <source>
        <dbReference type="Proteomes" id="UP000198749"/>
    </source>
</evidence>
<proteinExistence type="predicted"/>
<feature type="signal peptide" evidence="1">
    <location>
        <begin position="1"/>
        <end position="21"/>
    </location>
</feature>
<dbReference type="InterPro" id="IPR010866">
    <property type="entry name" value="A-2_8-polyST"/>
</dbReference>
<name>A0A1H9JZE8_9GAMM</name>
<accession>A0A1H9JZE8</accession>
<gene>
    <name evidence="2" type="ORF">SAMN03080615_03230</name>
</gene>
<dbReference type="AlphaFoldDB" id="A0A1H9JZE8"/>
<keyword evidence="3" id="KW-1185">Reference proteome</keyword>
<protein>
    <recommendedName>
        <fullName evidence="4">Glycosyltransferase family 52</fullName>
    </recommendedName>
</protein>
<dbReference type="STRING" id="355243.SAMN03080615_03230"/>
<reference evidence="3" key="1">
    <citation type="submission" date="2016-10" db="EMBL/GenBank/DDBJ databases">
        <authorList>
            <person name="Varghese N."/>
            <person name="Submissions S."/>
        </authorList>
    </citation>
    <scope>NUCLEOTIDE SEQUENCE [LARGE SCALE GENOMIC DNA]</scope>
    <source>
        <strain evidence="3">DSM 18887</strain>
    </source>
</reference>
<sequence length="344" mass="38926">MNCSVYFVSTLLHLFTATAIAGERENENAILVFIDQPEGKVPQIFQLVQQWQSSPFAESHLFYGRLKGGLSKLKKRRVLFRNIKSLIERLEPDHIFVGNDRRIEFQYGMHVAGSNGKQVVGHYMDEGTFTYVGREASSGIGDVVVDNLLKKLFYGLWWKNPLTVGESAWISEIHVAFPELIDPRLKTKVIHCLSAESFQSDSLKQLSQMMLQVNGVSEEQILNLDVLITLPHESLFEKNSGYKEKVLALFSELEGVVAVKYHPRNSCEDALGLKQYGVDLLPSSVSYEAILPLLKSEVRVIGDVSSTLLLTRWLRPEIETISYRNGTENSKFEQLFSDLGIQVR</sequence>
<dbReference type="OrthoDB" id="5610921at2"/>
<keyword evidence="1" id="KW-0732">Signal</keyword>
<feature type="chain" id="PRO_5011675068" description="Glycosyltransferase family 52" evidence="1">
    <location>
        <begin position="22"/>
        <end position="344"/>
    </location>
</feature>
<evidence type="ECO:0008006" key="4">
    <source>
        <dbReference type="Google" id="ProtNLM"/>
    </source>
</evidence>
<evidence type="ECO:0000256" key="1">
    <source>
        <dbReference type="SAM" id="SignalP"/>
    </source>
</evidence>
<organism evidence="2 3">
    <name type="scientific">Amphritea atlantica</name>
    <dbReference type="NCBI Taxonomy" id="355243"/>
    <lineage>
        <taxon>Bacteria</taxon>
        <taxon>Pseudomonadati</taxon>
        <taxon>Pseudomonadota</taxon>
        <taxon>Gammaproteobacteria</taxon>
        <taxon>Oceanospirillales</taxon>
        <taxon>Oceanospirillaceae</taxon>
        <taxon>Amphritea</taxon>
    </lineage>
</organism>
<dbReference type="Proteomes" id="UP000198749">
    <property type="component" value="Unassembled WGS sequence"/>
</dbReference>
<dbReference type="EMBL" id="FOGB01000011">
    <property type="protein sequence ID" value="SEQ91905.1"/>
    <property type="molecule type" value="Genomic_DNA"/>
</dbReference>
<dbReference type="RefSeq" id="WP_091360314.1">
    <property type="nucleotide sequence ID" value="NZ_AP025284.1"/>
</dbReference>
<dbReference type="Pfam" id="PF07388">
    <property type="entry name" value="A-2_8-polyST"/>
    <property type="match status" value="1"/>
</dbReference>